<keyword evidence="3" id="KW-1185">Reference proteome</keyword>
<feature type="domain" description="Enoyl reductase (ER)" evidence="1">
    <location>
        <begin position="18"/>
        <end position="326"/>
    </location>
</feature>
<dbReference type="InterPro" id="IPR051397">
    <property type="entry name" value="Zn-ADH-like_protein"/>
</dbReference>
<dbReference type="NCBIfam" id="TIGR02823">
    <property type="entry name" value="oxido_YhdH"/>
    <property type="match status" value="1"/>
</dbReference>
<protein>
    <submittedName>
        <fullName evidence="2">YhdH/YhfP family quinone oxidoreductase</fullName>
    </submittedName>
</protein>
<dbReference type="SMART" id="SM00829">
    <property type="entry name" value="PKS_ER"/>
    <property type="match status" value="1"/>
</dbReference>
<evidence type="ECO:0000313" key="3">
    <source>
        <dbReference type="Proteomes" id="UP001058290"/>
    </source>
</evidence>
<dbReference type="Pfam" id="PF08240">
    <property type="entry name" value="ADH_N"/>
    <property type="match status" value="1"/>
</dbReference>
<dbReference type="SUPFAM" id="SSF51735">
    <property type="entry name" value="NAD(P)-binding Rossmann-fold domains"/>
    <property type="match status" value="1"/>
</dbReference>
<dbReference type="CDD" id="cd05280">
    <property type="entry name" value="MDR_yhdh_yhfp"/>
    <property type="match status" value="1"/>
</dbReference>
<sequence length="333" mass="35278">MNRYQAMVTRSADQAIHSQIETLQRGELAPGEVLVQAHYAGVNYKDCLSLHGAARIITQFPRVAGIEVVGEVLESRSEQFRPGDMVLSHGFGRGMDVDGGFAELVQAPAEHLQALPAGLSAEQVAILGVPGFTAAMALERFEELGLQPDSGLVAISGAGGAVGRLAIHMLHRAGYRTAALTRNLANETALRALGASQVIDISQVVDSKRPIEKPQFAAGIDNVGGAVLSWMLRSLADGGLLASVGNASGNSFDGSVLPFIMRRAQMFGIVANAPWPQRRRLWDKLAGDWKPDFAALQSDVHFIGLDDLLGHAARQLEGATSGRTVVRFGAAAA</sequence>
<dbReference type="Proteomes" id="UP001058290">
    <property type="component" value="Chromosome"/>
</dbReference>
<evidence type="ECO:0000313" key="2">
    <source>
        <dbReference type="EMBL" id="UXC19972.1"/>
    </source>
</evidence>
<dbReference type="InterPro" id="IPR014188">
    <property type="entry name" value="Acrylyl-CoA_reductase_AcuI"/>
</dbReference>
<accession>A0ABY6A149</accession>
<dbReference type="InterPro" id="IPR036291">
    <property type="entry name" value="NAD(P)-bd_dom_sf"/>
</dbReference>
<dbReference type="EMBL" id="CP104377">
    <property type="protein sequence ID" value="UXC19972.1"/>
    <property type="molecule type" value="Genomic_DNA"/>
</dbReference>
<dbReference type="InterPro" id="IPR020843">
    <property type="entry name" value="ER"/>
</dbReference>
<dbReference type="Gene3D" id="3.90.180.10">
    <property type="entry name" value="Medium-chain alcohol dehydrogenases, catalytic domain"/>
    <property type="match status" value="1"/>
</dbReference>
<dbReference type="InterPro" id="IPR011032">
    <property type="entry name" value="GroES-like_sf"/>
</dbReference>
<dbReference type="InterPro" id="IPR013149">
    <property type="entry name" value="ADH-like_C"/>
</dbReference>
<dbReference type="Gene3D" id="3.40.50.720">
    <property type="entry name" value="NAD(P)-binding Rossmann-like Domain"/>
    <property type="match status" value="1"/>
</dbReference>
<evidence type="ECO:0000259" key="1">
    <source>
        <dbReference type="SMART" id="SM00829"/>
    </source>
</evidence>
<dbReference type="SUPFAM" id="SSF50129">
    <property type="entry name" value="GroES-like"/>
    <property type="match status" value="1"/>
</dbReference>
<organism evidence="2 3">
    <name type="scientific">Comamonas squillarum</name>
    <dbReference type="NCBI Taxonomy" id="2977320"/>
    <lineage>
        <taxon>Bacteria</taxon>
        <taxon>Pseudomonadati</taxon>
        <taxon>Pseudomonadota</taxon>
        <taxon>Betaproteobacteria</taxon>
        <taxon>Burkholderiales</taxon>
        <taxon>Comamonadaceae</taxon>
        <taxon>Comamonas</taxon>
    </lineage>
</organism>
<dbReference type="InterPro" id="IPR013154">
    <property type="entry name" value="ADH-like_N"/>
</dbReference>
<dbReference type="PANTHER" id="PTHR43677:SF1">
    <property type="entry name" value="ACRYLYL-COA REDUCTASE ACUI-RELATED"/>
    <property type="match status" value="1"/>
</dbReference>
<name>A0ABY6A149_9BURK</name>
<proteinExistence type="predicted"/>
<dbReference type="PANTHER" id="PTHR43677">
    <property type="entry name" value="SHORT-CHAIN DEHYDROGENASE/REDUCTASE"/>
    <property type="match status" value="1"/>
</dbReference>
<gene>
    <name evidence="2" type="ORF">N4T19_07665</name>
</gene>
<dbReference type="Pfam" id="PF00107">
    <property type="entry name" value="ADH_zinc_N"/>
    <property type="match status" value="1"/>
</dbReference>
<reference evidence="2" key="1">
    <citation type="submission" date="2022-09" db="EMBL/GenBank/DDBJ databases">
        <title>Bacterial diversity in gut of crayfish and pufferfish.</title>
        <authorList>
            <person name="Huang Y."/>
        </authorList>
    </citation>
    <scope>NUCLEOTIDE SEQUENCE</scope>
    <source>
        <strain evidence="2">PR12</strain>
    </source>
</reference>
<dbReference type="RefSeq" id="WP_182342412.1">
    <property type="nucleotide sequence ID" value="NZ_CP104377.1"/>
</dbReference>